<keyword evidence="2" id="KW-1185">Reference proteome</keyword>
<dbReference type="Proteomes" id="UP001497512">
    <property type="component" value="Chromosome 9"/>
</dbReference>
<proteinExistence type="predicted"/>
<name>A0ABP0V300_9BRYO</name>
<accession>A0ABP0V300</accession>
<reference evidence="1" key="1">
    <citation type="submission" date="2024-02" db="EMBL/GenBank/DDBJ databases">
        <authorList>
            <consortium name="ELIXIR-Norway"/>
            <consortium name="Elixir Norway"/>
        </authorList>
    </citation>
    <scope>NUCLEOTIDE SEQUENCE</scope>
</reference>
<organism evidence="1 2">
    <name type="scientific">Sphagnum troendelagicum</name>
    <dbReference type="NCBI Taxonomy" id="128251"/>
    <lineage>
        <taxon>Eukaryota</taxon>
        <taxon>Viridiplantae</taxon>
        <taxon>Streptophyta</taxon>
        <taxon>Embryophyta</taxon>
        <taxon>Bryophyta</taxon>
        <taxon>Sphagnophytina</taxon>
        <taxon>Sphagnopsida</taxon>
        <taxon>Sphagnales</taxon>
        <taxon>Sphagnaceae</taxon>
        <taxon>Sphagnum</taxon>
    </lineage>
</organism>
<dbReference type="EMBL" id="OZ019901">
    <property type="protein sequence ID" value="CAK9236783.1"/>
    <property type="molecule type" value="Genomic_DNA"/>
</dbReference>
<evidence type="ECO:0000313" key="1">
    <source>
        <dbReference type="EMBL" id="CAK9236783.1"/>
    </source>
</evidence>
<protein>
    <submittedName>
        <fullName evidence="1">Uncharacterized protein</fullName>
    </submittedName>
</protein>
<evidence type="ECO:0000313" key="2">
    <source>
        <dbReference type="Proteomes" id="UP001497512"/>
    </source>
</evidence>
<sequence length="145" mass="16161">MDVSNMAFEQQLPSGGNRDAGSSGLEVIDSQLVVSRDCTNSLRATAMFNGTLSTSTVKAWGLMLDVNDVCISILFTRFLDYNSIAASPESLQLCCCGYCHCYIGTYFPVVGLVCDELLTTFVRLDRYKLFLFLWLWIFAPVFECC</sequence>
<gene>
    <name evidence="1" type="ORF">CSSPTR1EN2_LOCUS23183</name>
</gene>